<feature type="region of interest" description="Disordered" evidence="1">
    <location>
        <begin position="1"/>
        <end position="40"/>
    </location>
</feature>
<accession>A0AA40CI97</accession>
<evidence type="ECO:0000313" key="2">
    <source>
        <dbReference type="EMBL" id="KAK0638209.1"/>
    </source>
</evidence>
<comment type="caution">
    <text evidence="2">The sequence shown here is derived from an EMBL/GenBank/DDBJ whole genome shotgun (WGS) entry which is preliminary data.</text>
</comment>
<sequence>MPGDKRVTFAETHLGPAGETTGEKAKTGTSPPHHKPSARSLSQFQDILAKTCEDFKNMNVRTEEELAQDFTANVDNKEALKKTFHEGLKLGGKKTGLALAEMLLVEFKAAVDGEVAAQEERHERERRERRK</sequence>
<organism evidence="2 3">
    <name type="scientific">Lasiodiplodia hormozganensis</name>
    <dbReference type="NCBI Taxonomy" id="869390"/>
    <lineage>
        <taxon>Eukaryota</taxon>
        <taxon>Fungi</taxon>
        <taxon>Dikarya</taxon>
        <taxon>Ascomycota</taxon>
        <taxon>Pezizomycotina</taxon>
        <taxon>Dothideomycetes</taxon>
        <taxon>Dothideomycetes incertae sedis</taxon>
        <taxon>Botryosphaeriales</taxon>
        <taxon>Botryosphaeriaceae</taxon>
        <taxon>Lasiodiplodia</taxon>
    </lineage>
</organism>
<dbReference type="Proteomes" id="UP001175001">
    <property type="component" value="Unassembled WGS sequence"/>
</dbReference>
<keyword evidence="3" id="KW-1185">Reference proteome</keyword>
<evidence type="ECO:0000256" key="1">
    <source>
        <dbReference type="SAM" id="MobiDB-lite"/>
    </source>
</evidence>
<reference evidence="2" key="1">
    <citation type="submission" date="2023-06" db="EMBL/GenBank/DDBJ databases">
        <title>Multi-omics analyses reveal the molecular pathogenesis toolkit of Lasiodiplodia hormozganensis, a cross-kingdom pathogen.</title>
        <authorList>
            <person name="Felix C."/>
            <person name="Meneses R."/>
            <person name="Goncalves M.F.M."/>
            <person name="Tilleman L."/>
            <person name="Duarte A.S."/>
            <person name="Jorrin-Novo J.V."/>
            <person name="Van De Peer Y."/>
            <person name="Deforce D."/>
            <person name="Van Nieuwerburgh F."/>
            <person name="Esteves A.C."/>
            <person name="Alves A."/>
        </authorList>
    </citation>
    <scope>NUCLEOTIDE SEQUENCE</scope>
    <source>
        <strain evidence="2">CBS 339.90</strain>
    </source>
</reference>
<gene>
    <name evidence="2" type="ORF">DIS24_g10075</name>
</gene>
<evidence type="ECO:0000313" key="3">
    <source>
        <dbReference type="Proteomes" id="UP001175001"/>
    </source>
</evidence>
<dbReference type="AlphaFoldDB" id="A0AA40CI97"/>
<dbReference type="EMBL" id="JAUJDW010000100">
    <property type="protein sequence ID" value="KAK0638209.1"/>
    <property type="molecule type" value="Genomic_DNA"/>
</dbReference>
<protein>
    <submittedName>
        <fullName evidence="2">Uncharacterized protein</fullName>
    </submittedName>
</protein>
<name>A0AA40CI97_9PEZI</name>
<proteinExistence type="predicted"/>